<dbReference type="eggNOG" id="COG1028">
    <property type="taxonomic scope" value="Bacteria"/>
</dbReference>
<dbReference type="EMBL" id="CP002745">
    <property type="protein sequence ID" value="AEK59878.1"/>
    <property type="molecule type" value="Genomic_DNA"/>
</dbReference>
<dbReference type="Gene3D" id="3.40.50.720">
    <property type="entry name" value="NAD(P)-binding Rossmann-like Domain"/>
    <property type="match status" value="1"/>
</dbReference>
<reference evidence="2 3" key="4">
    <citation type="journal article" date="2010" name="Environ. Microbiol.">
        <title>The bacterial genus Collimonas: mycophagy, weathering and other adaptive solutions to life in oligotrophic soil environments.</title>
        <authorList>
            <person name="Leveau J.H."/>
            <person name="Uroz S."/>
            <person name="de Boer W."/>
        </authorList>
    </citation>
    <scope>NUCLEOTIDE SEQUENCE [LARGE SCALE GENOMIC DNA]</scope>
    <source>
        <strain evidence="2 3">Ter331</strain>
    </source>
</reference>
<comment type="similarity">
    <text evidence="1">Belongs to the short-chain dehydrogenases/reductases (SDR) family.</text>
</comment>
<dbReference type="GO" id="GO:0032787">
    <property type="term" value="P:monocarboxylic acid metabolic process"/>
    <property type="evidence" value="ECO:0007669"/>
    <property type="project" value="UniProtKB-ARBA"/>
</dbReference>
<dbReference type="Proteomes" id="UP000008392">
    <property type="component" value="Chromosome"/>
</dbReference>
<evidence type="ECO:0000256" key="1">
    <source>
        <dbReference type="ARBA" id="ARBA00006484"/>
    </source>
</evidence>
<dbReference type="GO" id="GO:0016491">
    <property type="term" value="F:oxidoreductase activity"/>
    <property type="evidence" value="ECO:0007669"/>
    <property type="project" value="UniProtKB-KW"/>
</dbReference>
<dbReference type="FunFam" id="3.40.50.720:FF:000084">
    <property type="entry name" value="Short-chain dehydrogenase reductase"/>
    <property type="match status" value="1"/>
</dbReference>
<dbReference type="PROSITE" id="PS00061">
    <property type="entry name" value="ADH_SHORT"/>
    <property type="match status" value="1"/>
</dbReference>
<reference evidence="2 3" key="1">
    <citation type="journal article" date="2004" name="Environ. Microbiol.">
        <title>Phylogeny-function analysis of (meta)genomic libraries: screening for expression of ribosomal RNA genes by large-insert library fluorescent in situ hybridization (LIL-FISH).</title>
        <authorList>
            <person name="Leveau J.H."/>
            <person name="Gerards S."/>
            <person name="de Boer W."/>
            <person name="van Veen J.A."/>
        </authorList>
    </citation>
    <scope>NUCLEOTIDE SEQUENCE [LARGE SCALE GENOMIC DNA]</scope>
    <source>
        <strain evidence="2 3">Ter331</strain>
    </source>
</reference>
<reference evidence="3" key="6">
    <citation type="submission" date="2011-05" db="EMBL/GenBank/DDBJ databases">
        <title>Complete sequence of Collimonas fungivorans Ter331.</title>
        <authorList>
            <person name="Leveau J.H."/>
        </authorList>
    </citation>
    <scope>NUCLEOTIDE SEQUENCE [LARGE SCALE GENOMIC DNA]</scope>
    <source>
        <strain evidence="3">Ter331</strain>
    </source>
</reference>
<reference evidence="2 3" key="5">
    <citation type="journal article" date="2011" name="ISME J.">
        <title>Dual transcriptional profiling of a bacterial/fungal confrontation: Collimonas fungivorans versus Aspergillus niger.</title>
        <authorList>
            <person name="Mela F."/>
            <person name="Fritsche K."/>
            <person name="de Boer W."/>
            <person name="van Veen J.A."/>
            <person name="de Graaff L.H."/>
            <person name="van den Berg M."/>
            <person name="Leveau J.H."/>
        </authorList>
    </citation>
    <scope>NUCLEOTIDE SEQUENCE [LARGE SCALE GENOMIC DNA]</scope>
    <source>
        <strain evidence="2 3">Ter331</strain>
    </source>
</reference>
<proteinExistence type="inferred from homology"/>
<dbReference type="PANTHER" id="PTHR42879">
    <property type="entry name" value="3-OXOACYL-(ACYL-CARRIER-PROTEIN) REDUCTASE"/>
    <property type="match status" value="1"/>
</dbReference>
<reference evidence="2 3" key="2">
    <citation type="journal article" date="2006" name="J. Microbiol. Methods">
        <title>Genomic flank-sequencing of plasposon insertion sites for rapid identification of functional genes.</title>
        <authorList>
            <person name="Leveau J.H."/>
            <person name="Gerards S."/>
            <person name="Fritsche K."/>
            <person name="Zondag G."/>
            <person name="van Veen J.A."/>
        </authorList>
    </citation>
    <scope>NUCLEOTIDE SEQUENCE [LARGE SCALE GENOMIC DNA]</scope>
    <source>
        <strain evidence="2 3">Ter331</strain>
    </source>
</reference>
<dbReference type="STRING" id="1005048.CFU_0039"/>
<dbReference type="AlphaFoldDB" id="G0A7W7"/>
<dbReference type="SUPFAM" id="SSF51735">
    <property type="entry name" value="NAD(P)-binding Rossmann-fold domains"/>
    <property type="match status" value="1"/>
</dbReference>
<reference evidence="2 3" key="3">
    <citation type="journal article" date="2008" name="FEMS Microbiol. Ecol.">
        <title>Identification and characterization of genes underlying chitinolysis in Collimonas fungivorans Ter331.</title>
        <authorList>
            <person name="Fritsche K."/>
            <person name="de Boer W."/>
            <person name="Gerards S."/>
            <person name="van den Berg M."/>
            <person name="van Veen J.A."/>
            <person name="Leveau J.H."/>
        </authorList>
    </citation>
    <scope>NUCLEOTIDE SEQUENCE [LARGE SCALE GENOMIC DNA]</scope>
    <source>
        <strain evidence="2 3">Ter331</strain>
    </source>
</reference>
<dbReference type="InterPro" id="IPR050259">
    <property type="entry name" value="SDR"/>
</dbReference>
<gene>
    <name evidence="2" type="ordered locus">CFU_0039</name>
</gene>
<accession>G0A7W7</accession>
<protein>
    <submittedName>
        <fullName evidence="2">Short chain dehydrogenase/reductase family protein</fullName>
        <ecNumber evidence="2">1.-.-.-</ecNumber>
    </submittedName>
</protein>
<evidence type="ECO:0000313" key="3">
    <source>
        <dbReference type="Proteomes" id="UP000008392"/>
    </source>
</evidence>
<dbReference type="Pfam" id="PF13561">
    <property type="entry name" value="adh_short_C2"/>
    <property type="match status" value="1"/>
</dbReference>
<dbReference type="InterPro" id="IPR020904">
    <property type="entry name" value="Sc_DH/Rdtase_CS"/>
</dbReference>
<dbReference type="EC" id="1.-.-.-" evidence="2"/>
<organism evidence="2 3">
    <name type="scientific">Collimonas fungivorans (strain Ter331)</name>
    <dbReference type="NCBI Taxonomy" id="1005048"/>
    <lineage>
        <taxon>Bacteria</taxon>
        <taxon>Pseudomonadati</taxon>
        <taxon>Pseudomonadota</taxon>
        <taxon>Betaproteobacteria</taxon>
        <taxon>Burkholderiales</taxon>
        <taxon>Oxalobacteraceae</taxon>
        <taxon>Collimonas</taxon>
    </lineage>
</organism>
<sequence>MHRVPAFPTIREDSMKIDLSDKHAIVSGSTAGIGLAIALGLAQAGATVVVNGRTQERVDQALAQIRDKVPGARLQGIAADLGAPDGAALLFKQVPETDILINNLGIFEAKPFFDISDEEWQRFFDVNVMSAVRLSRHYAPAMVKRGWGRVQFLSSESGLQIPKEMVHYGVTKTALLAVSRGLAETLAGSGVTVNAVLPGPTRSEGVGNFFASMARDQGVASEALERDFLKEHRPSSLIQRLATVEEVANMVVYLASVQASATTGAALRVDGGVVRSIS</sequence>
<name>G0A7W7_COLFT</name>
<evidence type="ECO:0000313" key="2">
    <source>
        <dbReference type="EMBL" id="AEK59878.1"/>
    </source>
</evidence>
<dbReference type="KEGG" id="cfu:CFU_0039"/>
<dbReference type="PRINTS" id="PR00081">
    <property type="entry name" value="GDHRDH"/>
</dbReference>
<dbReference type="InterPro" id="IPR002347">
    <property type="entry name" value="SDR_fam"/>
</dbReference>
<dbReference type="HOGENOM" id="CLU_010194_1_2_4"/>
<keyword evidence="2" id="KW-0560">Oxidoreductase</keyword>
<dbReference type="InterPro" id="IPR036291">
    <property type="entry name" value="NAD(P)-bd_dom_sf"/>
</dbReference>
<dbReference type="CDD" id="cd05233">
    <property type="entry name" value="SDR_c"/>
    <property type="match status" value="1"/>
</dbReference>
<keyword evidence="3" id="KW-1185">Reference proteome</keyword>